<evidence type="ECO:0008006" key="3">
    <source>
        <dbReference type="Google" id="ProtNLM"/>
    </source>
</evidence>
<dbReference type="GO" id="GO:0016787">
    <property type="term" value="F:hydrolase activity"/>
    <property type="evidence" value="ECO:0007669"/>
    <property type="project" value="TreeGrafter"/>
</dbReference>
<organism evidence="1 2">
    <name type="scientific">Leersia perrieri</name>
    <dbReference type="NCBI Taxonomy" id="77586"/>
    <lineage>
        <taxon>Eukaryota</taxon>
        <taxon>Viridiplantae</taxon>
        <taxon>Streptophyta</taxon>
        <taxon>Embryophyta</taxon>
        <taxon>Tracheophyta</taxon>
        <taxon>Spermatophyta</taxon>
        <taxon>Magnoliopsida</taxon>
        <taxon>Liliopsida</taxon>
        <taxon>Poales</taxon>
        <taxon>Poaceae</taxon>
        <taxon>BOP clade</taxon>
        <taxon>Oryzoideae</taxon>
        <taxon>Oryzeae</taxon>
        <taxon>Oryzinae</taxon>
        <taxon>Leersia</taxon>
    </lineage>
</organism>
<dbReference type="HOGENOM" id="CLU_023267_3_1_1"/>
<dbReference type="PANTHER" id="PTHR10426">
    <property type="entry name" value="STRICTOSIDINE SYNTHASE-RELATED"/>
    <property type="match status" value="1"/>
</dbReference>
<dbReference type="InterPro" id="IPR011042">
    <property type="entry name" value="6-blade_b-propeller_TolB-like"/>
</dbReference>
<dbReference type="STRING" id="77586.A0A0D9WZZ3"/>
<keyword evidence="2" id="KW-1185">Reference proteome</keyword>
<proteinExistence type="predicted"/>
<accession>A0A0D9WZZ3</accession>
<dbReference type="EnsemblPlants" id="LPERR07G15110.1">
    <property type="protein sequence ID" value="LPERR07G15110.1"/>
    <property type="gene ID" value="LPERR07G15110"/>
</dbReference>
<reference evidence="2" key="2">
    <citation type="submission" date="2013-12" db="EMBL/GenBank/DDBJ databases">
        <authorList>
            <person name="Yu Y."/>
            <person name="Lee S."/>
            <person name="de Baynast K."/>
            <person name="Wissotski M."/>
            <person name="Liu L."/>
            <person name="Talag J."/>
            <person name="Goicoechea J."/>
            <person name="Angelova A."/>
            <person name="Jetty R."/>
            <person name="Kudrna D."/>
            <person name="Golser W."/>
            <person name="Rivera L."/>
            <person name="Zhang J."/>
            <person name="Wing R."/>
        </authorList>
    </citation>
    <scope>NUCLEOTIDE SEQUENCE</scope>
</reference>
<evidence type="ECO:0000313" key="1">
    <source>
        <dbReference type="EnsemblPlants" id="LPERR07G15110.1"/>
    </source>
</evidence>
<dbReference type="Gramene" id="LPERR07G15110.1">
    <property type="protein sequence ID" value="LPERR07G15110.1"/>
    <property type="gene ID" value="LPERR07G15110"/>
</dbReference>
<evidence type="ECO:0000313" key="2">
    <source>
        <dbReference type="Proteomes" id="UP000032180"/>
    </source>
</evidence>
<reference evidence="1 2" key="1">
    <citation type="submission" date="2012-08" db="EMBL/GenBank/DDBJ databases">
        <title>Oryza genome evolution.</title>
        <authorList>
            <person name="Wing R.A."/>
        </authorList>
    </citation>
    <scope>NUCLEOTIDE SEQUENCE</scope>
</reference>
<dbReference type="SUPFAM" id="SSF63829">
    <property type="entry name" value="Calcium-dependent phosphotriesterase"/>
    <property type="match status" value="1"/>
</dbReference>
<dbReference type="GO" id="GO:0012505">
    <property type="term" value="C:endomembrane system"/>
    <property type="evidence" value="ECO:0007669"/>
    <property type="project" value="TreeGrafter"/>
</dbReference>
<dbReference type="AlphaFoldDB" id="A0A0D9WZZ3"/>
<dbReference type="Proteomes" id="UP000032180">
    <property type="component" value="Chromosome 7"/>
</dbReference>
<dbReference type="eggNOG" id="KOG1520">
    <property type="taxonomic scope" value="Eukaryota"/>
</dbReference>
<dbReference type="PANTHER" id="PTHR10426:SF95">
    <property type="entry name" value="OS06G0623700 PROTEIN"/>
    <property type="match status" value="1"/>
</dbReference>
<reference evidence="1" key="3">
    <citation type="submission" date="2015-04" db="UniProtKB">
        <authorList>
            <consortium name="EnsemblPlants"/>
        </authorList>
    </citation>
    <scope>IDENTIFICATION</scope>
</reference>
<sequence>MEVMERDGGDKLYMGSVKLGPKAGKSELFAELPGYPDNMTSDGVALHREKTQKSYGSENHLLAVRVGRNGKIVQQVRGPKNVRPTEVIERDGGKLYMGSVELGRVAVVKATPTPKN</sequence>
<name>A0A0D9WZZ3_9ORYZ</name>
<dbReference type="Gene3D" id="2.120.10.30">
    <property type="entry name" value="TolB, C-terminal domain"/>
    <property type="match status" value="1"/>
</dbReference>
<protein>
    <recommendedName>
        <fullName evidence="3">Strictosidine synthase conserved region domain-containing protein</fullName>
    </recommendedName>
</protein>